<dbReference type="EMBL" id="JAVHNS010000003">
    <property type="protein sequence ID" value="KAK6360921.1"/>
    <property type="molecule type" value="Genomic_DNA"/>
</dbReference>
<accession>A0AAV9VIZ3</accession>
<keyword evidence="2" id="KW-1185">Reference proteome</keyword>
<gene>
    <name evidence="1" type="ORF">TWF730_007036</name>
</gene>
<sequence>MPKTEVVEEARGSAVRRVLGITELLSEILYFVGLSRTPTAKGKVEGFKSLSKCLQVCKEWNYTIKGFSKHRKQLFIDDKLLEYPGSEVTICEPFVQDLIRWAEWRSYVDEELLEYLKRLPENVYFTQPPVQEVSFTFSTRFIRSLPPLRFSSSRFGYWHEDTLTYRYYSKDGVRALHVAKILQRIEMYLGKGTILGVAIGVPDSRPQNEGLPIWVDY</sequence>
<comment type="caution">
    <text evidence="1">The sequence shown here is derived from an EMBL/GenBank/DDBJ whole genome shotgun (WGS) entry which is preliminary data.</text>
</comment>
<evidence type="ECO:0000313" key="2">
    <source>
        <dbReference type="Proteomes" id="UP001373714"/>
    </source>
</evidence>
<organism evidence="1 2">
    <name type="scientific">Orbilia blumenaviensis</name>
    <dbReference type="NCBI Taxonomy" id="1796055"/>
    <lineage>
        <taxon>Eukaryota</taxon>
        <taxon>Fungi</taxon>
        <taxon>Dikarya</taxon>
        <taxon>Ascomycota</taxon>
        <taxon>Pezizomycotina</taxon>
        <taxon>Orbiliomycetes</taxon>
        <taxon>Orbiliales</taxon>
        <taxon>Orbiliaceae</taxon>
        <taxon>Orbilia</taxon>
    </lineage>
</organism>
<dbReference type="Proteomes" id="UP001373714">
    <property type="component" value="Unassembled WGS sequence"/>
</dbReference>
<proteinExistence type="predicted"/>
<reference evidence="1 2" key="1">
    <citation type="submission" date="2019-10" db="EMBL/GenBank/DDBJ databases">
        <authorList>
            <person name="Palmer J.M."/>
        </authorList>
    </citation>
    <scope>NUCLEOTIDE SEQUENCE [LARGE SCALE GENOMIC DNA]</scope>
    <source>
        <strain evidence="1 2">TWF730</strain>
    </source>
</reference>
<evidence type="ECO:0000313" key="1">
    <source>
        <dbReference type="EMBL" id="KAK6360921.1"/>
    </source>
</evidence>
<protein>
    <submittedName>
        <fullName evidence="1">Uncharacterized protein</fullName>
    </submittedName>
</protein>
<dbReference type="AlphaFoldDB" id="A0AAV9VIZ3"/>
<name>A0AAV9VIZ3_9PEZI</name>